<evidence type="ECO:0000313" key="3">
    <source>
        <dbReference type="Proteomes" id="UP000004699"/>
    </source>
</evidence>
<feature type="transmembrane region" description="Helical" evidence="1">
    <location>
        <begin position="72"/>
        <end position="93"/>
    </location>
</feature>
<evidence type="ECO:0000313" key="2">
    <source>
        <dbReference type="EMBL" id="EED36840.1"/>
    </source>
</evidence>
<keyword evidence="1" id="KW-1133">Transmembrane helix</keyword>
<proteinExistence type="predicted"/>
<dbReference type="STRING" id="565045.NOR51B_2793"/>
<keyword evidence="1" id="KW-0472">Membrane</keyword>
<keyword evidence="1" id="KW-0812">Transmembrane</keyword>
<organism evidence="2 3">
    <name type="scientific">Luminiphilus syltensis NOR5-1B</name>
    <dbReference type="NCBI Taxonomy" id="565045"/>
    <lineage>
        <taxon>Bacteria</taxon>
        <taxon>Pseudomonadati</taxon>
        <taxon>Pseudomonadota</taxon>
        <taxon>Gammaproteobacteria</taxon>
        <taxon>Cellvibrionales</taxon>
        <taxon>Halieaceae</taxon>
        <taxon>Luminiphilus</taxon>
    </lineage>
</organism>
<name>B8KUD7_9GAMM</name>
<protein>
    <submittedName>
        <fullName evidence="2">Uncharacterized protein</fullName>
    </submittedName>
</protein>
<dbReference type="Proteomes" id="UP000004699">
    <property type="component" value="Unassembled WGS sequence"/>
</dbReference>
<reference evidence="3" key="1">
    <citation type="journal article" date="2013" name="BMC Microbiol.">
        <title>Taxonomy and evolution of bacteriochlorophyll a-containing members of the OM60/NOR5 clade of marine gammaproteobacteria: description of Luminiphilus syltensis gen. nov., sp. nov., reclassification of Haliea rubra as Pseudohaliea rubra gen. nov., comb. nov., and emendation of Chromatocurvus halotolerans.</title>
        <authorList>
            <person name="Spring S."/>
            <person name="Riedel T."/>
            <person name="Sproer C."/>
            <person name="Yan S."/>
            <person name="Harder J."/>
            <person name="Fuchs B.M."/>
        </authorList>
    </citation>
    <scope>NUCLEOTIDE SEQUENCE [LARGE SCALE GENOMIC DNA]</scope>
    <source>
        <strain evidence="3">NOR51-B</strain>
    </source>
</reference>
<accession>B8KUD7</accession>
<sequence>MISGVIVFLSDRYNALGFWVGSAIVLAPQAWLALKVGRHLHGNQLVWMALQKYTMTGVGFALWFAFSTRPAPGYVLASAGLALVGTPMVLAAMNGLEINRKG</sequence>
<gene>
    <name evidence="2" type="ORF">NOR51B_2793</name>
</gene>
<feature type="transmembrane region" description="Helical" evidence="1">
    <location>
        <begin position="16"/>
        <end position="34"/>
    </location>
</feature>
<dbReference type="EMBL" id="DS999411">
    <property type="protein sequence ID" value="EED36840.1"/>
    <property type="molecule type" value="Genomic_DNA"/>
</dbReference>
<dbReference type="AlphaFoldDB" id="B8KUD7"/>
<evidence type="ECO:0000256" key="1">
    <source>
        <dbReference type="SAM" id="Phobius"/>
    </source>
</evidence>
<feature type="transmembrane region" description="Helical" evidence="1">
    <location>
        <begin position="46"/>
        <end position="66"/>
    </location>
</feature>
<dbReference type="HOGENOM" id="CLU_2273927_0_0_6"/>
<keyword evidence="3" id="KW-1185">Reference proteome</keyword>